<evidence type="ECO:0000256" key="2">
    <source>
        <dbReference type="ARBA" id="ARBA00022692"/>
    </source>
</evidence>
<dbReference type="EMBL" id="BDSP01000147">
    <property type="protein sequence ID" value="GAX20336.1"/>
    <property type="molecule type" value="Genomic_DNA"/>
</dbReference>
<keyword evidence="4 6" id="KW-0472">Membrane</keyword>
<feature type="transmembrane region" description="Helical" evidence="6">
    <location>
        <begin position="238"/>
        <end position="264"/>
    </location>
</feature>
<accession>A0A1Z5K2H3</accession>
<sequence>MHHVTFRYSELNETNSKYDHLVAAGPDSDRMLQWSVWVVVTSAVAIFVASVLISMICNKRIRKSGFNLYLVFLMIPDFLFSFLCAINCGLNVSAGSYISEAWCWFQTFYVTFSIGANSWLNAIVAYHIYELLQKSSQRQRYIPPSRRKVILNSLAVYGWSAFLASWVFWEILPHQPGLQNGLACLPVMYSDESMIFFFTAFLPALVGIPAVYVIWIAIQIWRLKLLPATGSTRNVSVFIARLILVFIVMWLPSLILMFIASFWIEPWGAWAGGTWSHLQGAVSAAVCLMKPDIGMGYLLFITCGRFPKPKANDGSSTEMFATGWMAPRSVRNFSESSRRLSPVYDIEQTEKMNEELEYEIEFSPEASPGKIEKEFCRSTGSILCAVFSEMGEEEEKDVLDDIELSSSRSAEDGCNMDARD</sequence>
<evidence type="ECO:0000256" key="6">
    <source>
        <dbReference type="SAM" id="Phobius"/>
    </source>
</evidence>
<dbReference type="InParanoid" id="A0A1Z5K2H3"/>
<dbReference type="SUPFAM" id="SSF81321">
    <property type="entry name" value="Family A G protein-coupled receptor-like"/>
    <property type="match status" value="1"/>
</dbReference>
<keyword evidence="3 6" id="KW-1133">Transmembrane helix</keyword>
<dbReference type="AlphaFoldDB" id="A0A1Z5K2H3"/>
<evidence type="ECO:0000259" key="7">
    <source>
        <dbReference type="PROSITE" id="PS50262"/>
    </source>
</evidence>
<evidence type="ECO:0000256" key="4">
    <source>
        <dbReference type="ARBA" id="ARBA00023136"/>
    </source>
</evidence>
<feature type="region of interest" description="Disordered" evidence="5">
    <location>
        <begin position="395"/>
        <end position="420"/>
    </location>
</feature>
<dbReference type="InterPro" id="IPR017452">
    <property type="entry name" value="GPCR_Rhodpsn_7TM"/>
</dbReference>
<dbReference type="Proteomes" id="UP000198406">
    <property type="component" value="Unassembled WGS sequence"/>
</dbReference>
<feature type="transmembrane region" description="Helical" evidence="6">
    <location>
        <begin position="68"/>
        <end position="92"/>
    </location>
</feature>
<feature type="transmembrane region" description="Helical" evidence="6">
    <location>
        <begin position="149"/>
        <end position="169"/>
    </location>
</feature>
<protein>
    <recommendedName>
        <fullName evidence="7">G-protein coupled receptors family 1 profile domain-containing protein</fullName>
    </recommendedName>
</protein>
<dbReference type="CDD" id="cd00637">
    <property type="entry name" value="7tm_classA_rhodopsin-like"/>
    <property type="match status" value="1"/>
</dbReference>
<evidence type="ECO:0000313" key="9">
    <source>
        <dbReference type="Proteomes" id="UP000198406"/>
    </source>
</evidence>
<dbReference type="Gene3D" id="1.20.1070.10">
    <property type="entry name" value="Rhodopsin 7-helix transmembrane proteins"/>
    <property type="match status" value="1"/>
</dbReference>
<dbReference type="OrthoDB" id="48325at2759"/>
<dbReference type="GO" id="GO:0016020">
    <property type="term" value="C:membrane"/>
    <property type="evidence" value="ECO:0007669"/>
    <property type="project" value="UniProtKB-SubCell"/>
</dbReference>
<feature type="transmembrane region" description="Helical" evidence="6">
    <location>
        <begin position="276"/>
        <end position="300"/>
    </location>
</feature>
<organism evidence="8 9">
    <name type="scientific">Fistulifera solaris</name>
    <name type="common">Oleaginous diatom</name>
    <dbReference type="NCBI Taxonomy" id="1519565"/>
    <lineage>
        <taxon>Eukaryota</taxon>
        <taxon>Sar</taxon>
        <taxon>Stramenopiles</taxon>
        <taxon>Ochrophyta</taxon>
        <taxon>Bacillariophyta</taxon>
        <taxon>Bacillariophyceae</taxon>
        <taxon>Bacillariophycidae</taxon>
        <taxon>Naviculales</taxon>
        <taxon>Naviculaceae</taxon>
        <taxon>Fistulifera</taxon>
    </lineage>
</organism>
<feature type="domain" description="G-protein coupled receptors family 1 profile" evidence="7">
    <location>
        <begin position="48"/>
        <end position="262"/>
    </location>
</feature>
<evidence type="ECO:0000256" key="1">
    <source>
        <dbReference type="ARBA" id="ARBA00004370"/>
    </source>
</evidence>
<reference evidence="8 9" key="1">
    <citation type="journal article" date="2015" name="Plant Cell">
        <title>Oil accumulation by the oleaginous diatom Fistulifera solaris as revealed by the genome and transcriptome.</title>
        <authorList>
            <person name="Tanaka T."/>
            <person name="Maeda Y."/>
            <person name="Veluchamy A."/>
            <person name="Tanaka M."/>
            <person name="Abida H."/>
            <person name="Marechal E."/>
            <person name="Bowler C."/>
            <person name="Muto M."/>
            <person name="Sunaga Y."/>
            <person name="Tanaka M."/>
            <person name="Yoshino T."/>
            <person name="Taniguchi T."/>
            <person name="Fukuda Y."/>
            <person name="Nemoto M."/>
            <person name="Matsumoto M."/>
            <person name="Wong P.S."/>
            <person name="Aburatani S."/>
            <person name="Fujibuchi W."/>
        </authorList>
    </citation>
    <scope>NUCLEOTIDE SEQUENCE [LARGE SCALE GENOMIC DNA]</scope>
    <source>
        <strain evidence="8 9">JPCC DA0580</strain>
    </source>
</reference>
<feature type="transmembrane region" description="Helical" evidence="6">
    <location>
        <begin position="34"/>
        <end position="56"/>
    </location>
</feature>
<name>A0A1Z5K2H3_FISSO</name>
<evidence type="ECO:0000313" key="8">
    <source>
        <dbReference type="EMBL" id="GAX20336.1"/>
    </source>
</evidence>
<gene>
    <name evidence="8" type="ORF">FisN_9Hh045</name>
</gene>
<keyword evidence="9" id="KW-1185">Reference proteome</keyword>
<feature type="transmembrane region" description="Helical" evidence="6">
    <location>
        <begin position="195"/>
        <end position="218"/>
    </location>
</feature>
<evidence type="ECO:0000256" key="5">
    <source>
        <dbReference type="SAM" id="MobiDB-lite"/>
    </source>
</evidence>
<feature type="transmembrane region" description="Helical" evidence="6">
    <location>
        <begin position="104"/>
        <end position="129"/>
    </location>
</feature>
<proteinExistence type="predicted"/>
<keyword evidence="2 6" id="KW-0812">Transmembrane</keyword>
<evidence type="ECO:0000256" key="3">
    <source>
        <dbReference type="ARBA" id="ARBA00022989"/>
    </source>
</evidence>
<comment type="subcellular location">
    <subcellularLocation>
        <location evidence="1">Membrane</location>
    </subcellularLocation>
</comment>
<comment type="caution">
    <text evidence="8">The sequence shown here is derived from an EMBL/GenBank/DDBJ whole genome shotgun (WGS) entry which is preliminary data.</text>
</comment>
<dbReference type="PROSITE" id="PS50262">
    <property type="entry name" value="G_PROTEIN_RECEP_F1_2"/>
    <property type="match status" value="1"/>
</dbReference>